<evidence type="ECO:0000313" key="2">
    <source>
        <dbReference type="Proteomes" id="UP000828390"/>
    </source>
</evidence>
<sequence>MLTYPLPLTNHHKNSNIPHLKQCLQGYNLLIAILIEQHAFITNASELPYEYSAVQTLLYRSRPLQLTGRVCRCPALTTRRQGNAPLLQRIDVCGQRNKLHCSETSGDCVPYKVSLALGKQA</sequence>
<proteinExistence type="predicted"/>
<organism evidence="1 2">
    <name type="scientific">Dreissena polymorpha</name>
    <name type="common">Zebra mussel</name>
    <name type="synonym">Mytilus polymorpha</name>
    <dbReference type="NCBI Taxonomy" id="45954"/>
    <lineage>
        <taxon>Eukaryota</taxon>
        <taxon>Metazoa</taxon>
        <taxon>Spiralia</taxon>
        <taxon>Lophotrochozoa</taxon>
        <taxon>Mollusca</taxon>
        <taxon>Bivalvia</taxon>
        <taxon>Autobranchia</taxon>
        <taxon>Heteroconchia</taxon>
        <taxon>Euheterodonta</taxon>
        <taxon>Imparidentia</taxon>
        <taxon>Neoheterodontei</taxon>
        <taxon>Myida</taxon>
        <taxon>Dreissenoidea</taxon>
        <taxon>Dreissenidae</taxon>
        <taxon>Dreissena</taxon>
    </lineage>
</organism>
<protein>
    <submittedName>
        <fullName evidence="1">Uncharacterized protein</fullName>
    </submittedName>
</protein>
<dbReference type="Proteomes" id="UP000828390">
    <property type="component" value="Unassembled WGS sequence"/>
</dbReference>
<comment type="caution">
    <text evidence="1">The sequence shown here is derived from an EMBL/GenBank/DDBJ whole genome shotgun (WGS) entry which is preliminary data.</text>
</comment>
<accession>A0A9D4JBV0</accession>
<reference evidence="1" key="2">
    <citation type="submission" date="2020-11" db="EMBL/GenBank/DDBJ databases">
        <authorList>
            <person name="McCartney M.A."/>
            <person name="Auch B."/>
            <person name="Kono T."/>
            <person name="Mallez S."/>
            <person name="Becker A."/>
            <person name="Gohl D.M."/>
            <person name="Silverstein K.A.T."/>
            <person name="Koren S."/>
            <person name="Bechman K.B."/>
            <person name="Herman A."/>
            <person name="Abrahante J.E."/>
            <person name="Garbe J."/>
        </authorList>
    </citation>
    <scope>NUCLEOTIDE SEQUENCE</scope>
    <source>
        <strain evidence="1">Duluth1</strain>
        <tissue evidence="1">Whole animal</tissue>
    </source>
</reference>
<reference evidence="1" key="1">
    <citation type="journal article" date="2019" name="bioRxiv">
        <title>The Genome of the Zebra Mussel, Dreissena polymorpha: A Resource for Invasive Species Research.</title>
        <authorList>
            <person name="McCartney M.A."/>
            <person name="Auch B."/>
            <person name="Kono T."/>
            <person name="Mallez S."/>
            <person name="Zhang Y."/>
            <person name="Obille A."/>
            <person name="Becker A."/>
            <person name="Abrahante J.E."/>
            <person name="Garbe J."/>
            <person name="Badalamenti J.P."/>
            <person name="Herman A."/>
            <person name="Mangelson H."/>
            <person name="Liachko I."/>
            <person name="Sullivan S."/>
            <person name="Sone E.D."/>
            <person name="Koren S."/>
            <person name="Silverstein K.A.T."/>
            <person name="Beckman K.B."/>
            <person name="Gohl D.M."/>
        </authorList>
    </citation>
    <scope>NUCLEOTIDE SEQUENCE</scope>
    <source>
        <strain evidence="1">Duluth1</strain>
        <tissue evidence="1">Whole animal</tissue>
    </source>
</reference>
<gene>
    <name evidence="1" type="ORF">DPMN_155955</name>
</gene>
<dbReference type="EMBL" id="JAIWYP010000007">
    <property type="protein sequence ID" value="KAH3802282.1"/>
    <property type="molecule type" value="Genomic_DNA"/>
</dbReference>
<evidence type="ECO:0000313" key="1">
    <source>
        <dbReference type="EMBL" id="KAH3802282.1"/>
    </source>
</evidence>
<dbReference type="AlphaFoldDB" id="A0A9D4JBV0"/>
<name>A0A9D4JBV0_DREPO</name>
<keyword evidence="2" id="KW-1185">Reference proteome</keyword>